<keyword evidence="1" id="KW-1133">Transmembrane helix</keyword>
<dbReference type="AlphaFoldDB" id="A0A5J4JCC0"/>
<protein>
    <recommendedName>
        <fullName evidence="2">YdhG-like domain-containing protein</fullName>
    </recommendedName>
</protein>
<name>A0A5J4JCC0_9BACI</name>
<accession>A0A5J4JCC0</accession>
<dbReference type="Gene3D" id="3.90.1150.200">
    <property type="match status" value="1"/>
</dbReference>
<organism evidence="3 4">
    <name type="scientific">Weizmannia acidilactici</name>
    <dbReference type="NCBI Taxonomy" id="2607726"/>
    <lineage>
        <taxon>Bacteria</taxon>
        <taxon>Bacillati</taxon>
        <taxon>Bacillota</taxon>
        <taxon>Bacilli</taxon>
        <taxon>Bacillales</taxon>
        <taxon>Bacillaceae</taxon>
        <taxon>Heyndrickxia</taxon>
    </lineage>
</organism>
<dbReference type="SUPFAM" id="SSF159888">
    <property type="entry name" value="YdhG-like"/>
    <property type="match status" value="1"/>
</dbReference>
<reference evidence="3 4" key="1">
    <citation type="submission" date="2019-09" db="EMBL/GenBank/DDBJ databases">
        <title>Draft genome sequence of Bacillus sp. JC-7.</title>
        <authorList>
            <person name="Tanaka N."/>
            <person name="Shiwa Y."/>
            <person name="Fujita N."/>
            <person name="Tanasupawat S."/>
        </authorList>
    </citation>
    <scope>NUCLEOTIDE SEQUENCE [LARGE SCALE GENOMIC DNA]</scope>
    <source>
        <strain evidence="3 4">JC-7</strain>
    </source>
</reference>
<comment type="caution">
    <text evidence="3">The sequence shown here is derived from an EMBL/GenBank/DDBJ whole genome shotgun (WGS) entry which is preliminary data.</text>
</comment>
<sequence>MSNILTLLKYLVPLLLAILIEYVYRGRGSAFSSGGVNEALSVKEGVFAQKERAEQIFAWMLEKLPNLEPQIKWNKPTFTDRGTYIIMFATAKNHLSILPEKETMVHFADDIAQAGYTATKGLFRIPWNEPVNYELLEKMIEFNIQDKAEYTNFWRK</sequence>
<keyword evidence="4" id="KW-1185">Reference proteome</keyword>
<dbReference type="Pfam" id="PF08818">
    <property type="entry name" value="DUF1801"/>
    <property type="match status" value="1"/>
</dbReference>
<dbReference type="Proteomes" id="UP000391919">
    <property type="component" value="Unassembled WGS sequence"/>
</dbReference>
<feature type="domain" description="YdhG-like" evidence="2">
    <location>
        <begin position="49"/>
        <end position="144"/>
    </location>
</feature>
<evidence type="ECO:0000313" key="3">
    <source>
        <dbReference type="EMBL" id="GER68869.1"/>
    </source>
</evidence>
<dbReference type="InterPro" id="IPR014922">
    <property type="entry name" value="YdhG-like"/>
</dbReference>
<proteinExistence type="predicted"/>
<keyword evidence="1" id="KW-0812">Transmembrane</keyword>
<dbReference type="EMBL" id="BKZQ01000002">
    <property type="protein sequence ID" value="GER68869.1"/>
    <property type="molecule type" value="Genomic_DNA"/>
</dbReference>
<gene>
    <name evidence="3" type="ORF">BpJC7_01720</name>
</gene>
<evidence type="ECO:0000256" key="1">
    <source>
        <dbReference type="SAM" id="Phobius"/>
    </source>
</evidence>
<evidence type="ECO:0000313" key="4">
    <source>
        <dbReference type="Proteomes" id="UP000391919"/>
    </source>
</evidence>
<keyword evidence="1" id="KW-0472">Membrane</keyword>
<feature type="transmembrane region" description="Helical" evidence="1">
    <location>
        <begin position="6"/>
        <end position="24"/>
    </location>
</feature>
<evidence type="ECO:0000259" key="2">
    <source>
        <dbReference type="Pfam" id="PF08818"/>
    </source>
</evidence>